<evidence type="ECO:0000256" key="6">
    <source>
        <dbReference type="SAM" id="MobiDB-lite"/>
    </source>
</evidence>
<evidence type="ECO:0000256" key="1">
    <source>
        <dbReference type="ARBA" id="ARBA00004123"/>
    </source>
</evidence>
<accession>A0A6A7BUN8</accession>
<dbReference type="GO" id="GO:0005737">
    <property type="term" value="C:cytoplasm"/>
    <property type="evidence" value="ECO:0007669"/>
    <property type="project" value="UniProtKB-SubCell"/>
</dbReference>
<feature type="domain" description="PCI" evidence="7">
    <location>
        <begin position="258"/>
        <end position="442"/>
    </location>
</feature>
<evidence type="ECO:0000313" key="8">
    <source>
        <dbReference type="EMBL" id="KAF2858961.1"/>
    </source>
</evidence>
<dbReference type="InterPro" id="IPR000717">
    <property type="entry name" value="PCI_dom"/>
</dbReference>
<dbReference type="InterPro" id="IPR019585">
    <property type="entry name" value="Rpn7/CSN1"/>
</dbReference>
<gene>
    <name evidence="8" type="ORF">K470DRAFT_259345</name>
</gene>
<dbReference type="PANTHER" id="PTHR14145">
    <property type="entry name" value="26S PROTESOME SUBUNIT 6"/>
    <property type="match status" value="1"/>
</dbReference>
<dbReference type="Pfam" id="PF10602">
    <property type="entry name" value="RPN7"/>
    <property type="match status" value="1"/>
</dbReference>
<comment type="subcellular location">
    <subcellularLocation>
        <location evidence="2">Cytoplasm</location>
    </subcellularLocation>
    <subcellularLocation>
        <location evidence="1">Nucleus</location>
    </subcellularLocation>
</comment>
<sequence length="478" mass="53028">MTDVESSAKKARSQMSRPSGAPKGLDLPAPTFELESWAKNYQSEPNEQLLDTRPLLILRLCRVALHCPQLRQQALKMALATALSGRDPQLYQRVTGLASELGCEDISQVDTEWIAQTTSNNVREIGRKESELRGYKNNLIRESVRMGHADVAKEILATGGLSTETRGSQSGYQAAYDVFGCMRESCSTPSHLISMTIKMMYAALLISAFTPSSTTGTWTYVQTHASKLQTTNAKTDEQHQAMAAGGVALGLCHLAQKSYEDAAQAFVQTSTRYINMAPIHEVDFCHSIATANDVAVYGGLCALATFSRAKLAEMLNGPFRPFLELEPHVRKAISLFTTAKYEICLQLLERYRTDWKLDLWLGAGDKDTESRVDTLFKLIRQKCVTEYCRVFEDVSLSSLEAKFPPPEGVTMAGEIEMAILDGRVDAKLDLVNGRVIRKKLNRRNKAVEDALTEAAEIERTMRLRLHRVNVAIAGLEIV</sequence>
<keyword evidence="5" id="KW-0539">Nucleus</keyword>
<evidence type="ECO:0000313" key="9">
    <source>
        <dbReference type="Proteomes" id="UP000799421"/>
    </source>
</evidence>
<dbReference type="Proteomes" id="UP000799421">
    <property type="component" value="Unassembled WGS sequence"/>
</dbReference>
<dbReference type="AlphaFoldDB" id="A0A6A7BUN8"/>
<keyword evidence="9" id="KW-1185">Reference proteome</keyword>
<dbReference type="EMBL" id="MU006000">
    <property type="protein sequence ID" value="KAF2858961.1"/>
    <property type="molecule type" value="Genomic_DNA"/>
</dbReference>
<evidence type="ECO:0000259" key="7">
    <source>
        <dbReference type="PROSITE" id="PS50250"/>
    </source>
</evidence>
<dbReference type="Pfam" id="PF01399">
    <property type="entry name" value="PCI"/>
    <property type="match status" value="1"/>
</dbReference>
<proteinExistence type="predicted"/>
<organism evidence="8 9">
    <name type="scientific">Piedraia hortae CBS 480.64</name>
    <dbReference type="NCBI Taxonomy" id="1314780"/>
    <lineage>
        <taxon>Eukaryota</taxon>
        <taxon>Fungi</taxon>
        <taxon>Dikarya</taxon>
        <taxon>Ascomycota</taxon>
        <taxon>Pezizomycotina</taxon>
        <taxon>Dothideomycetes</taxon>
        <taxon>Dothideomycetidae</taxon>
        <taxon>Capnodiales</taxon>
        <taxon>Piedraiaceae</taxon>
        <taxon>Piedraia</taxon>
    </lineage>
</organism>
<feature type="region of interest" description="Disordered" evidence="6">
    <location>
        <begin position="1"/>
        <end position="28"/>
    </location>
</feature>
<evidence type="ECO:0000256" key="4">
    <source>
        <dbReference type="ARBA" id="ARBA00022790"/>
    </source>
</evidence>
<keyword evidence="4" id="KW-0736">Signalosome</keyword>
<protein>
    <recommendedName>
        <fullName evidence="7">PCI domain-containing protein</fullName>
    </recommendedName>
</protein>
<dbReference type="PROSITE" id="PS50250">
    <property type="entry name" value="PCI"/>
    <property type="match status" value="1"/>
</dbReference>
<keyword evidence="3" id="KW-0963">Cytoplasm</keyword>
<dbReference type="InterPro" id="IPR045135">
    <property type="entry name" value="Rpn7_N"/>
</dbReference>
<reference evidence="8" key="1">
    <citation type="journal article" date="2020" name="Stud. Mycol.">
        <title>101 Dothideomycetes genomes: a test case for predicting lifestyles and emergence of pathogens.</title>
        <authorList>
            <person name="Haridas S."/>
            <person name="Albert R."/>
            <person name="Binder M."/>
            <person name="Bloem J."/>
            <person name="Labutti K."/>
            <person name="Salamov A."/>
            <person name="Andreopoulos B."/>
            <person name="Baker S."/>
            <person name="Barry K."/>
            <person name="Bills G."/>
            <person name="Bluhm B."/>
            <person name="Cannon C."/>
            <person name="Castanera R."/>
            <person name="Culley D."/>
            <person name="Daum C."/>
            <person name="Ezra D."/>
            <person name="Gonzalez J."/>
            <person name="Henrissat B."/>
            <person name="Kuo A."/>
            <person name="Liang C."/>
            <person name="Lipzen A."/>
            <person name="Lutzoni F."/>
            <person name="Magnuson J."/>
            <person name="Mondo S."/>
            <person name="Nolan M."/>
            <person name="Ohm R."/>
            <person name="Pangilinan J."/>
            <person name="Park H.-J."/>
            <person name="Ramirez L."/>
            <person name="Alfaro M."/>
            <person name="Sun H."/>
            <person name="Tritt A."/>
            <person name="Yoshinaga Y."/>
            <person name="Zwiers L.-H."/>
            <person name="Turgeon B."/>
            <person name="Goodwin S."/>
            <person name="Spatafora J."/>
            <person name="Crous P."/>
            <person name="Grigoriev I."/>
        </authorList>
    </citation>
    <scope>NUCLEOTIDE SEQUENCE</scope>
    <source>
        <strain evidence="8">CBS 480.64</strain>
    </source>
</reference>
<evidence type="ECO:0000256" key="5">
    <source>
        <dbReference type="ARBA" id="ARBA00023242"/>
    </source>
</evidence>
<dbReference type="OrthoDB" id="422427at2759"/>
<evidence type="ECO:0000256" key="2">
    <source>
        <dbReference type="ARBA" id="ARBA00004496"/>
    </source>
</evidence>
<evidence type="ECO:0000256" key="3">
    <source>
        <dbReference type="ARBA" id="ARBA00022490"/>
    </source>
</evidence>
<dbReference type="GO" id="GO:0008180">
    <property type="term" value="C:COP9 signalosome"/>
    <property type="evidence" value="ECO:0007669"/>
    <property type="project" value="UniProtKB-KW"/>
</dbReference>
<dbReference type="PANTHER" id="PTHR14145:SF2">
    <property type="entry name" value="COP9 SIGNALOSOME COMPLEX SUBUNIT 1"/>
    <property type="match status" value="1"/>
</dbReference>
<dbReference type="Gene3D" id="1.25.40.570">
    <property type="match status" value="1"/>
</dbReference>
<name>A0A6A7BUN8_9PEZI</name>